<accession>E6XDR7</accession>
<dbReference type="RefSeq" id="WP_013552704.1">
    <property type="nucleotide sequence ID" value="NC_014934.1"/>
</dbReference>
<dbReference type="STRING" id="688270.Celal_4011"/>
<dbReference type="KEGG" id="cao:Celal_4011"/>
<dbReference type="Proteomes" id="UP000008634">
    <property type="component" value="Chromosome"/>
</dbReference>
<sequence>MKIIKSKIVTFGMFFLLVLATYSCGESKPKGWSDEEKTEFVSSCAKANKGAVSDEKAKELCTCMLDKMVAQYPTMIASQAMSVDEIKAIALSCK</sequence>
<protein>
    <recommendedName>
        <fullName evidence="3">Lipoprotein</fullName>
    </recommendedName>
</protein>
<dbReference type="AlphaFoldDB" id="E6XDR7"/>
<proteinExistence type="predicted"/>
<name>E6XDR7_CELAD</name>
<evidence type="ECO:0000313" key="1">
    <source>
        <dbReference type="EMBL" id="ADV51255.1"/>
    </source>
</evidence>
<dbReference type="OrthoDB" id="1454531at2"/>
<evidence type="ECO:0000313" key="2">
    <source>
        <dbReference type="Proteomes" id="UP000008634"/>
    </source>
</evidence>
<keyword evidence="2" id="KW-1185">Reference proteome</keyword>
<dbReference type="HOGENOM" id="CLU_2453987_0_0_10"/>
<dbReference type="PROSITE" id="PS51257">
    <property type="entry name" value="PROKAR_LIPOPROTEIN"/>
    <property type="match status" value="1"/>
</dbReference>
<organism evidence="1 2">
    <name type="scientific">Cellulophaga algicola (strain DSM 14237 / IC166 / ACAM 630)</name>
    <dbReference type="NCBI Taxonomy" id="688270"/>
    <lineage>
        <taxon>Bacteria</taxon>
        <taxon>Pseudomonadati</taxon>
        <taxon>Bacteroidota</taxon>
        <taxon>Flavobacteriia</taxon>
        <taxon>Flavobacteriales</taxon>
        <taxon>Flavobacteriaceae</taxon>
        <taxon>Cellulophaga</taxon>
    </lineage>
</organism>
<reference evidence="1 2" key="1">
    <citation type="journal article" date="2010" name="Stand. Genomic Sci.">
        <title>Complete genome sequence of Cellulophaga algicola type strain (IC166).</title>
        <authorList>
            <person name="Abt B."/>
            <person name="Lu M."/>
            <person name="Misra M."/>
            <person name="Han C."/>
            <person name="Nolan M."/>
            <person name="Lucas S."/>
            <person name="Hammon N."/>
            <person name="Deshpande S."/>
            <person name="Cheng J.F."/>
            <person name="Tapia R."/>
            <person name="Goodwin L."/>
            <person name="Pitluck S."/>
            <person name="Liolios K."/>
            <person name="Pagani I."/>
            <person name="Ivanova N."/>
            <person name="Mavromatis K."/>
            <person name="Ovchinikova G."/>
            <person name="Pati A."/>
            <person name="Chen A."/>
            <person name="Palaniappan K."/>
            <person name="Land M."/>
            <person name="Hauser L."/>
            <person name="Chang Y.J."/>
            <person name="Jeffries C.D."/>
            <person name="Detter J.C."/>
            <person name="Brambilla E."/>
            <person name="Rohde M."/>
            <person name="Tindall B.J."/>
            <person name="Goker M."/>
            <person name="Woyke T."/>
            <person name="Bristow J."/>
            <person name="Eisen J.A."/>
            <person name="Markowitz V."/>
            <person name="Hugenholtz P."/>
            <person name="Kyrpides N.C."/>
            <person name="Klenk H.P."/>
            <person name="Lapidus A."/>
        </authorList>
    </citation>
    <scope>NUCLEOTIDE SEQUENCE [LARGE SCALE GENOMIC DNA]</scope>
    <source>
        <strain evidence="2">DSM 14237 / IC166 / ACAM 630</strain>
    </source>
</reference>
<dbReference type="EMBL" id="CP002453">
    <property type="protein sequence ID" value="ADV51255.1"/>
    <property type="molecule type" value="Genomic_DNA"/>
</dbReference>
<evidence type="ECO:0008006" key="3">
    <source>
        <dbReference type="Google" id="ProtNLM"/>
    </source>
</evidence>
<gene>
    <name evidence="1" type="ordered locus">Celal_4011</name>
</gene>